<keyword evidence="2 3" id="KW-0040">ANK repeat</keyword>
<dbReference type="Gene3D" id="1.25.40.20">
    <property type="entry name" value="Ankyrin repeat-containing domain"/>
    <property type="match status" value="5"/>
</dbReference>
<dbReference type="InterPro" id="IPR036770">
    <property type="entry name" value="Ankyrin_rpt-contain_sf"/>
</dbReference>
<evidence type="ECO:0000259" key="5">
    <source>
        <dbReference type="Pfam" id="PF24883"/>
    </source>
</evidence>
<dbReference type="SMART" id="SM00248">
    <property type="entry name" value="ANK"/>
    <property type="match status" value="15"/>
</dbReference>
<dbReference type="Pfam" id="PF00023">
    <property type="entry name" value="Ank"/>
    <property type="match status" value="1"/>
</dbReference>
<feature type="repeat" description="ANK" evidence="3">
    <location>
        <begin position="1102"/>
        <end position="1134"/>
    </location>
</feature>
<dbReference type="Pfam" id="PF25521">
    <property type="entry name" value="WHD_TANC1"/>
    <property type="match status" value="1"/>
</dbReference>
<feature type="repeat" description="ANK" evidence="3">
    <location>
        <begin position="911"/>
        <end position="943"/>
    </location>
</feature>
<dbReference type="EMBL" id="JARQWQ010000062">
    <property type="protein sequence ID" value="KAK2555432.1"/>
    <property type="molecule type" value="Genomic_DNA"/>
</dbReference>
<gene>
    <name evidence="7" type="ORF">P5673_022767</name>
</gene>
<comment type="caution">
    <text evidence="7">The sequence shown here is derived from an EMBL/GenBank/DDBJ whole genome shotgun (WGS) entry which is preliminary data.</text>
</comment>
<evidence type="ECO:0000313" key="8">
    <source>
        <dbReference type="Proteomes" id="UP001249851"/>
    </source>
</evidence>
<dbReference type="InterPro" id="IPR027897">
    <property type="entry name" value="DUF4559"/>
</dbReference>
<proteinExistence type="predicted"/>
<feature type="repeat" description="ANK" evidence="3">
    <location>
        <begin position="1510"/>
        <end position="1542"/>
    </location>
</feature>
<protein>
    <submittedName>
        <fullName evidence="7">Ankyrin repeat domain-containing protein 50</fullName>
    </submittedName>
</protein>
<feature type="repeat" description="ANK" evidence="3">
    <location>
        <begin position="1284"/>
        <end position="1316"/>
    </location>
</feature>
<dbReference type="InterPro" id="IPR027417">
    <property type="entry name" value="P-loop_NTPase"/>
</dbReference>
<dbReference type="InterPro" id="IPR002110">
    <property type="entry name" value="Ankyrin_rpt"/>
</dbReference>
<feature type="repeat" description="ANK" evidence="3">
    <location>
        <begin position="1135"/>
        <end position="1158"/>
    </location>
</feature>
<dbReference type="InterPro" id="IPR058056">
    <property type="entry name" value="WH_TANC1/2"/>
</dbReference>
<feature type="domain" description="Nephrocystin 3-like N-terminal" evidence="5">
    <location>
        <begin position="395"/>
        <end position="546"/>
    </location>
</feature>
<feature type="domain" description="TANC1/2-like winged helix" evidence="6">
    <location>
        <begin position="650"/>
        <end position="765"/>
    </location>
</feature>
<dbReference type="Pfam" id="PF24883">
    <property type="entry name" value="NPHP3_N"/>
    <property type="match status" value="1"/>
</dbReference>
<evidence type="ECO:0000256" key="2">
    <source>
        <dbReference type="ARBA" id="ARBA00023043"/>
    </source>
</evidence>
<keyword evidence="8" id="KW-1185">Reference proteome</keyword>
<feature type="repeat" description="ANK" evidence="3">
    <location>
        <begin position="1036"/>
        <end position="1068"/>
    </location>
</feature>
<evidence type="ECO:0000256" key="4">
    <source>
        <dbReference type="SAM" id="Coils"/>
    </source>
</evidence>
<dbReference type="Pfam" id="PF12796">
    <property type="entry name" value="Ank_2"/>
    <property type="match status" value="5"/>
</dbReference>
<feature type="coiled-coil region" evidence="4">
    <location>
        <begin position="258"/>
        <end position="285"/>
    </location>
</feature>
<dbReference type="InterPro" id="IPR050889">
    <property type="entry name" value="Dendritic_Spine_Reg/Scaffold"/>
</dbReference>
<evidence type="ECO:0000259" key="6">
    <source>
        <dbReference type="Pfam" id="PF25521"/>
    </source>
</evidence>
<evidence type="ECO:0000313" key="7">
    <source>
        <dbReference type="EMBL" id="KAK2555432.1"/>
    </source>
</evidence>
<dbReference type="PANTHER" id="PTHR24166:SF48">
    <property type="entry name" value="PROTEIN VAPYRIN"/>
    <property type="match status" value="1"/>
</dbReference>
<feature type="repeat" description="ANK" evidence="3">
    <location>
        <begin position="1171"/>
        <end position="1203"/>
    </location>
</feature>
<dbReference type="Gene3D" id="3.40.50.300">
    <property type="entry name" value="P-loop containing nucleotide triphosphate hydrolases"/>
    <property type="match status" value="1"/>
</dbReference>
<dbReference type="SUPFAM" id="SSF48403">
    <property type="entry name" value="Ankyrin repeat"/>
    <property type="match status" value="4"/>
</dbReference>
<accession>A0AAD9Q604</accession>
<name>A0AAD9Q604_ACRCE</name>
<dbReference type="InterPro" id="IPR056884">
    <property type="entry name" value="NPHP3-like_N"/>
</dbReference>
<dbReference type="PROSITE" id="PS50088">
    <property type="entry name" value="ANK_REPEAT"/>
    <property type="match status" value="9"/>
</dbReference>
<sequence length="1998" mass="228484">MDGSHSATPDWQSKILKKEYQNWLCVGHALSLMLDGLRPYIEKEMKIFHQTLLTNLSSAPPCVCPNPTNHKRTCAWSKYLIGCHRAGKPKWHQSDPKKWSDIDCGYWEIAKLFMADLRASKVGVVDARTTDCTGLMNLFSWCNHFQVQPHLINAVRETRNTKWVHAATQELTDYQKSSALKAIRNLLQDPKLLPDANAQKALLEITSMETELDVKSVERKVLADFQLAVYDHLEDFKREMQRFKGKCTYINTKMQKRSLNVEKQVKKLKHLLQAIKNRMEEINKRNTPQSTWNSIGRSLDKSLKILAGNFNSLPTTSVLRWNILLIILTCFTCLDHNSYNDGCPLEIGDVPLDTKEFNFTSQLNVAREGFTGRQWLYHNLESLLLNLEGGTVSGVVVVGEPGAGKSALSAQLVCSRSSNSYIHKRIIGYHLCKHSAKRTQDPGLFVRNLVDLIARRVPQYGMLICKSPFIRRILERDCLWDPFDCFEKAVADPLRQLKDEIQNYFVVVDALNECSDSGDSETSLVSLLKKCYMTLPSWIHLIITSRNDSSVLTHFSHFPKVHLSSTDSRNLQDIEIFITTKSFENPSVLEILSRDDVSNLTSKLLHQSQGNFLFAKEMLRFLNEDPQGVDLNKLPKTIGEQNESYMRRAFGSREKFKSALVVLEVLVSSFEPLTIDGLFNVLSIREKIDYQLKSLSHFITYGRDNTISLFHLSFQEWLTSKENLDNPYYVDRSHGHVRLSEYYLTLVMKNPNSPQDIYRLTQHITFDRNGDQFLDQFRAINASFINSAIDSENRTLLHLAASKKNTKALKLLRSSFHDIDCEDKYGFTPAFVAGMKGILENVDFLLRQGANMEHRTKPPPTPNSFLWDPIERSKRAFWNSTMMHAAAAGGYSKVVLLLLERNASFTGLNAVNLTAIELAAESGHLEVVKILYERGTRLHHLSLQHAAFEGHADVVGYIQSVGVVDRCMTCDGCFYWLGNKTRYQTAAHSVDYILSDDRFKILCQSALHLAVAKNQTKVVSRLLRQDNSTNHCTDFTDPTPLHEAVRQNHVEIAELLIKHGARIGKKCSFSQNISISDVSQIQGSYYLSKREVLEYEKDLCHCGSTPFLLAARYGHIDVANLLLRHGARPDVMDCFGSTPLHVAACHGHYRFIDWLIRRRPVSFEINYRSKNHSTLLHSAAICHNNKDVEPLISRGARLDLLDDDGMSPLHYSALNAVRTDGATIFNLTINSSLDIFVWSSKGDTTVSRESGIFQRKVPLHIQCLKLIKIIQSKHAFLIDKVDKNGRTALHLAAQNGDECQTIHLLRKGARTDLTDHGGRTPLDVAIDSAQDDFYKRKRCMPLLSYEDEENFDFRQAVNMRSHTKVADILLFREPHFTHMCDGRQTSLLHRAFEKEKPFIADRILSMGASLSCRDRKSRTPLLIYLQNGGTWLDVVLNRHDVNLSIECGKAFNLSEFHLAAFRKSTNYLDNFLERRFSEDLQTFIEDGPLAKAIKAHPRRFLVIDECRDAEGYSALHRAAQGGNLIALNWFLLQGADPIVLTSHGHSALTLSILSGINPYSSSRKREAAEKAATVLFHAMTRISPFEMGCNRFDSMLTIYHLAAYAGLTSFVKTLLKSKFVRGIDVNCSNVHGITPLYLAKLNIMRDARSDGKSDPWQEITGLIEKHGGVLTYPIRKAELHLLYNHLFGSFLNPFILDTLNSKSEWFYESDVSQCTASDFDYYKAGTLINRHEKQRNRDLRRMMNSLLEKVTNNRLVPREFHELEASLIIQNEVKKASLEFLQLDEDMINGYQRIEMEAAPRLNQARNPNATNVKIPKELRTSFNLTEFVISLGIYLQKYEQTVSEFRFQHDSFNNIATHNKYIKIFLHKYRHIFGDTKEMFDLLKKYEESDLCKEEMFQAKMINFQFVVYVFGSQTNDFFSFQRGFLRIKEFASERIPSEWMLGFEPQDKVTWNQAVKFLYQQGTQRHDSTFDYLQVLSLGCDKDTRVPLSVEAFRFY</sequence>
<reference evidence="7" key="1">
    <citation type="journal article" date="2023" name="G3 (Bethesda)">
        <title>Whole genome assembly and annotation of the endangered Caribbean coral Acropora cervicornis.</title>
        <authorList>
            <person name="Selwyn J.D."/>
            <person name="Vollmer S.V."/>
        </authorList>
    </citation>
    <scope>NUCLEOTIDE SEQUENCE</scope>
    <source>
        <strain evidence="7">K2</strain>
    </source>
</reference>
<feature type="repeat" description="ANK" evidence="3">
    <location>
        <begin position="792"/>
        <end position="824"/>
    </location>
</feature>
<keyword evidence="1" id="KW-0677">Repeat</keyword>
<dbReference type="PANTHER" id="PTHR24166">
    <property type="entry name" value="ROLLING PEBBLES, ISOFORM B"/>
    <property type="match status" value="1"/>
</dbReference>
<dbReference type="PROSITE" id="PS50297">
    <property type="entry name" value="ANK_REP_REGION"/>
    <property type="match status" value="6"/>
</dbReference>
<dbReference type="Pfam" id="PF15112">
    <property type="entry name" value="DUF4559"/>
    <property type="match status" value="1"/>
</dbReference>
<keyword evidence="4" id="KW-0175">Coiled coil</keyword>
<organism evidence="7 8">
    <name type="scientific">Acropora cervicornis</name>
    <name type="common">Staghorn coral</name>
    <dbReference type="NCBI Taxonomy" id="6130"/>
    <lineage>
        <taxon>Eukaryota</taxon>
        <taxon>Metazoa</taxon>
        <taxon>Cnidaria</taxon>
        <taxon>Anthozoa</taxon>
        <taxon>Hexacorallia</taxon>
        <taxon>Scleractinia</taxon>
        <taxon>Astrocoeniina</taxon>
        <taxon>Acroporidae</taxon>
        <taxon>Acropora</taxon>
    </lineage>
</organism>
<reference evidence="7" key="2">
    <citation type="journal article" date="2023" name="Science">
        <title>Genomic signatures of disease resistance in endangered staghorn corals.</title>
        <authorList>
            <person name="Vollmer S.V."/>
            <person name="Selwyn J.D."/>
            <person name="Despard B.A."/>
            <person name="Roesel C.L."/>
        </authorList>
    </citation>
    <scope>NUCLEOTIDE SEQUENCE</scope>
    <source>
        <strain evidence="7">K2</strain>
    </source>
</reference>
<dbReference type="Proteomes" id="UP001249851">
    <property type="component" value="Unassembled WGS sequence"/>
</dbReference>
<feature type="repeat" description="ANK" evidence="3">
    <location>
        <begin position="825"/>
        <end position="857"/>
    </location>
</feature>
<evidence type="ECO:0000256" key="3">
    <source>
        <dbReference type="PROSITE-ProRule" id="PRU00023"/>
    </source>
</evidence>
<evidence type="ECO:0000256" key="1">
    <source>
        <dbReference type="ARBA" id="ARBA00022737"/>
    </source>
</evidence>
<dbReference type="SUPFAM" id="SSF52540">
    <property type="entry name" value="P-loop containing nucleoside triphosphate hydrolases"/>
    <property type="match status" value="1"/>
</dbReference>